<dbReference type="AlphaFoldDB" id="X1F4B3"/>
<protein>
    <submittedName>
        <fullName evidence="2">Uncharacterized protein</fullName>
    </submittedName>
</protein>
<feature type="transmembrane region" description="Helical" evidence="1">
    <location>
        <begin position="12"/>
        <end position="31"/>
    </location>
</feature>
<reference evidence="2" key="1">
    <citation type="journal article" date="2014" name="Front. Microbiol.">
        <title>High frequency of phylogenetically diverse reductive dehalogenase-homologous genes in deep subseafloor sedimentary metagenomes.</title>
        <authorList>
            <person name="Kawai M."/>
            <person name="Futagami T."/>
            <person name="Toyoda A."/>
            <person name="Takaki Y."/>
            <person name="Nishi S."/>
            <person name="Hori S."/>
            <person name="Arai W."/>
            <person name="Tsubouchi T."/>
            <person name="Morono Y."/>
            <person name="Uchiyama I."/>
            <person name="Ito T."/>
            <person name="Fujiyama A."/>
            <person name="Inagaki F."/>
            <person name="Takami H."/>
        </authorList>
    </citation>
    <scope>NUCLEOTIDE SEQUENCE</scope>
    <source>
        <strain evidence="2">Expedition CK06-06</strain>
    </source>
</reference>
<accession>X1F4B3</accession>
<name>X1F4B3_9ZZZZ</name>
<comment type="caution">
    <text evidence="2">The sequence shown here is derived from an EMBL/GenBank/DDBJ whole genome shotgun (WGS) entry which is preliminary data.</text>
</comment>
<sequence length="108" mass="11474">MGFSMLLAARRLGIITIFALGIVLACCRSFLSVSPVMWLTIPVLCCSILVGAGMQGLASAGFADRRWVLVTAIIMGVLAIVTLLLAIKCYQIFAGLGRGYAKLFMDSA</sequence>
<proteinExistence type="predicted"/>
<keyword evidence="1" id="KW-0812">Transmembrane</keyword>
<evidence type="ECO:0000256" key="1">
    <source>
        <dbReference type="SAM" id="Phobius"/>
    </source>
</evidence>
<keyword evidence="1" id="KW-1133">Transmembrane helix</keyword>
<dbReference type="EMBL" id="BARU01000727">
    <property type="protein sequence ID" value="GAH24224.1"/>
    <property type="molecule type" value="Genomic_DNA"/>
</dbReference>
<organism evidence="2">
    <name type="scientific">marine sediment metagenome</name>
    <dbReference type="NCBI Taxonomy" id="412755"/>
    <lineage>
        <taxon>unclassified sequences</taxon>
        <taxon>metagenomes</taxon>
        <taxon>ecological metagenomes</taxon>
    </lineage>
</organism>
<keyword evidence="1" id="KW-0472">Membrane</keyword>
<gene>
    <name evidence="2" type="ORF">S03H2_02227</name>
</gene>
<evidence type="ECO:0000313" key="2">
    <source>
        <dbReference type="EMBL" id="GAH24224.1"/>
    </source>
</evidence>
<feature type="transmembrane region" description="Helical" evidence="1">
    <location>
        <begin position="67"/>
        <end position="87"/>
    </location>
</feature>
<feature type="transmembrane region" description="Helical" evidence="1">
    <location>
        <begin position="37"/>
        <end position="60"/>
    </location>
</feature>